<dbReference type="InterPro" id="IPR011006">
    <property type="entry name" value="CheY-like_superfamily"/>
</dbReference>
<dbReference type="InterPro" id="IPR050595">
    <property type="entry name" value="Bact_response_regulator"/>
</dbReference>
<dbReference type="Gene3D" id="3.40.50.2300">
    <property type="match status" value="1"/>
</dbReference>
<comment type="caution">
    <text evidence="5">The sequence shown here is derived from an EMBL/GenBank/DDBJ whole genome shotgun (WGS) entry which is preliminary data.</text>
</comment>
<organism evidence="5 6">
    <name type="scientific">Phenylobacterium deserti</name>
    <dbReference type="NCBI Taxonomy" id="1914756"/>
    <lineage>
        <taxon>Bacteria</taxon>
        <taxon>Pseudomonadati</taxon>
        <taxon>Pseudomonadota</taxon>
        <taxon>Alphaproteobacteria</taxon>
        <taxon>Caulobacterales</taxon>
        <taxon>Caulobacteraceae</taxon>
        <taxon>Phenylobacterium</taxon>
    </lineage>
</organism>
<reference evidence="6" key="1">
    <citation type="submission" date="2018-05" db="EMBL/GenBank/DDBJ databases">
        <authorList>
            <person name="Li X."/>
        </authorList>
    </citation>
    <scope>NUCLEOTIDE SEQUENCE [LARGE SCALE GENOMIC DNA]</scope>
    <source>
        <strain evidence="6">YIM 73061</strain>
    </source>
</reference>
<feature type="domain" description="Response regulatory" evidence="4">
    <location>
        <begin position="17"/>
        <end position="136"/>
    </location>
</feature>
<dbReference type="OrthoDB" id="7202050at2"/>
<dbReference type="PANTHER" id="PTHR44591">
    <property type="entry name" value="STRESS RESPONSE REGULATOR PROTEIN 1"/>
    <property type="match status" value="1"/>
</dbReference>
<dbReference type="Proteomes" id="UP000249725">
    <property type="component" value="Unassembled WGS sequence"/>
</dbReference>
<keyword evidence="1 2" id="KW-0597">Phosphoprotein</keyword>
<dbReference type="SUPFAM" id="SSF52172">
    <property type="entry name" value="CheY-like"/>
    <property type="match status" value="1"/>
</dbReference>
<dbReference type="PANTHER" id="PTHR44591:SF3">
    <property type="entry name" value="RESPONSE REGULATORY DOMAIN-CONTAINING PROTEIN"/>
    <property type="match status" value="1"/>
</dbReference>
<feature type="region of interest" description="Disordered" evidence="3">
    <location>
        <begin position="150"/>
        <end position="195"/>
    </location>
</feature>
<evidence type="ECO:0000313" key="6">
    <source>
        <dbReference type="Proteomes" id="UP000249725"/>
    </source>
</evidence>
<evidence type="ECO:0000259" key="4">
    <source>
        <dbReference type="PROSITE" id="PS50110"/>
    </source>
</evidence>
<evidence type="ECO:0000256" key="3">
    <source>
        <dbReference type="SAM" id="MobiDB-lite"/>
    </source>
</evidence>
<sequence length="195" mass="21161">MALDPTSRARFNLEKANILLLDDTPMGMAILVQIVTGLGAKKLHRCTDVEMAKQVASNTQLDLAIVDALPPSGAGYGFVKWLRNTAQEPNCYTPVLMTTAHTPRSDINRARDCGSHLIVKKPIAPIVLLERIIWVSKEGRPFLFSGDYVGPDRRFRDERPPGGVGRRREDAPASGPPPATTPSDDETASSASSLT</sequence>
<keyword evidence="6" id="KW-1185">Reference proteome</keyword>
<name>A0A328AU78_9CAUL</name>
<evidence type="ECO:0000256" key="2">
    <source>
        <dbReference type="PROSITE-ProRule" id="PRU00169"/>
    </source>
</evidence>
<evidence type="ECO:0000313" key="5">
    <source>
        <dbReference type="EMBL" id="RAK57246.1"/>
    </source>
</evidence>
<feature type="modified residue" description="4-aspartylphosphate" evidence="2">
    <location>
        <position position="67"/>
    </location>
</feature>
<dbReference type="GO" id="GO:0000160">
    <property type="term" value="P:phosphorelay signal transduction system"/>
    <property type="evidence" value="ECO:0007669"/>
    <property type="project" value="InterPro"/>
</dbReference>
<dbReference type="SMART" id="SM00448">
    <property type="entry name" value="REC"/>
    <property type="match status" value="1"/>
</dbReference>
<dbReference type="Pfam" id="PF00072">
    <property type="entry name" value="Response_reg"/>
    <property type="match status" value="1"/>
</dbReference>
<evidence type="ECO:0000256" key="1">
    <source>
        <dbReference type="ARBA" id="ARBA00022553"/>
    </source>
</evidence>
<dbReference type="InterPro" id="IPR001789">
    <property type="entry name" value="Sig_transdc_resp-reg_receiver"/>
</dbReference>
<dbReference type="EMBL" id="QFYR01000001">
    <property type="protein sequence ID" value="RAK57246.1"/>
    <property type="molecule type" value="Genomic_DNA"/>
</dbReference>
<protein>
    <submittedName>
        <fullName evidence="5">Response regulator</fullName>
    </submittedName>
</protein>
<dbReference type="PROSITE" id="PS50110">
    <property type="entry name" value="RESPONSE_REGULATORY"/>
    <property type="match status" value="1"/>
</dbReference>
<dbReference type="AlphaFoldDB" id="A0A328AU78"/>
<dbReference type="RefSeq" id="WP_111513698.1">
    <property type="nucleotide sequence ID" value="NZ_QFYR01000001.1"/>
</dbReference>
<feature type="compositionally biased region" description="Basic and acidic residues" evidence="3">
    <location>
        <begin position="150"/>
        <end position="171"/>
    </location>
</feature>
<proteinExistence type="predicted"/>
<accession>A0A328AU78</accession>
<gene>
    <name evidence="5" type="ORF">DJ018_04680</name>
</gene>